<gene>
    <name evidence="7" type="primary">NOP16</name>
</gene>
<accession>A0A6P8P360</accession>
<dbReference type="Pfam" id="PF09420">
    <property type="entry name" value="Nop16"/>
    <property type="match status" value="2"/>
</dbReference>
<dbReference type="InParanoid" id="A0A6P8P360"/>
<dbReference type="PANTHER" id="PTHR13243">
    <property type="entry name" value="HSPC111 PROTEIN-RELATED"/>
    <property type="match status" value="1"/>
</dbReference>
<protein>
    <recommendedName>
        <fullName evidence="3">Nucleolar protein 16</fullName>
    </recommendedName>
</protein>
<comment type="similarity">
    <text evidence="2">Belongs to the NOP16 family.</text>
</comment>
<keyword evidence="4" id="KW-0539">Nucleus</keyword>
<dbReference type="PANTHER" id="PTHR13243:SF1">
    <property type="entry name" value="NUCLEOLAR PROTEIN 16"/>
    <property type="match status" value="1"/>
</dbReference>
<evidence type="ECO:0000256" key="1">
    <source>
        <dbReference type="ARBA" id="ARBA00004604"/>
    </source>
</evidence>
<comment type="subcellular location">
    <subcellularLocation>
        <location evidence="1">Nucleus</location>
        <location evidence="1">Nucleolus</location>
    </subcellularLocation>
</comment>
<sequence>MSGGPLGSITASPDVITRRRRAGPGAPLPRRRFPESSAPELRRDGSGGSSRMPKAKGKKFNYRLDRKKLRRKARKKAAPRIVCEQIRNAWDDSKSVARNLAEMGLSVNPNKTLPIQQAKVTEMEVDCTKPGVVIRKPYVLEGLLAEASLPEKSSKGISSDMVEYVRYMIRNYGKNYKKMARDEKNYYQDTPKQIKRKIEMYQRYLPDDFSSLSASCEHGEMEQKLST</sequence>
<dbReference type="KEGG" id="gsh:117351767"/>
<evidence type="ECO:0000313" key="6">
    <source>
        <dbReference type="Proteomes" id="UP000515159"/>
    </source>
</evidence>
<dbReference type="OrthoDB" id="285729at2759"/>
<evidence type="ECO:0000256" key="3">
    <source>
        <dbReference type="ARBA" id="ARBA00015522"/>
    </source>
</evidence>
<proteinExistence type="inferred from homology"/>
<evidence type="ECO:0000256" key="5">
    <source>
        <dbReference type="SAM" id="MobiDB-lite"/>
    </source>
</evidence>
<dbReference type="RefSeq" id="XP_033783457.1">
    <property type="nucleotide sequence ID" value="XM_033927566.1"/>
</dbReference>
<dbReference type="GO" id="GO:0042273">
    <property type="term" value="P:ribosomal large subunit biogenesis"/>
    <property type="evidence" value="ECO:0007669"/>
    <property type="project" value="TreeGrafter"/>
</dbReference>
<name>A0A6P8P360_GEOSA</name>
<feature type="region of interest" description="Disordered" evidence="5">
    <location>
        <begin position="1"/>
        <end position="64"/>
    </location>
</feature>
<reference evidence="7" key="1">
    <citation type="submission" date="2025-08" db="UniProtKB">
        <authorList>
            <consortium name="RefSeq"/>
        </authorList>
    </citation>
    <scope>IDENTIFICATION</scope>
</reference>
<evidence type="ECO:0000256" key="2">
    <source>
        <dbReference type="ARBA" id="ARBA00008479"/>
    </source>
</evidence>
<evidence type="ECO:0000313" key="7">
    <source>
        <dbReference type="RefSeq" id="XP_033783457.1"/>
    </source>
</evidence>
<dbReference type="GO" id="GO:0005730">
    <property type="term" value="C:nucleolus"/>
    <property type="evidence" value="ECO:0007669"/>
    <property type="project" value="UniProtKB-SubCell"/>
</dbReference>
<dbReference type="AlphaFoldDB" id="A0A6P8P360"/>
<organism evidence="6 7">
    <name type="scientific">Geotrypetes seraphini</name>
    <name type="common">Gaboon caecilian</name>
    <name type="synonym">Caecilia seraphini</name>
    <dbReference type="NCBI Taxonomy" id="260995"/>
    <lineage>
        <taxon>Eukaryota</taxon>
        <taxon>Metazoa</taxon>
        <taxon>Chordata</taxon>
        <taxon>Craniata</taxon>
        <taxon>Vertebrata</taxon>
        <taxon>Euteleostomi</taxon>
        <taxon>Amphibia</taxon>
        <taxon>Gymnophiona</taxon>
        <taxon>Geotrypetes</taxon>
    </lineage>
</organism>
<evidence type="ECO:0000256" key="4">
    <source>
        <dbReference type="ARBA" id="ARBA00023242"/>
    </source>
</evidence>
<dbReference type="FunCoup" id="A0A6P8P360">
    <property type="interactions" value="2758"/>
</dbReference>
<dbReference type="CTD" id="51491"/>
<dbReference type="GeneID" id="117351767"/>
<keyword evidence="6" id="KW-1185">Reference proteome</keyword>
<dbReference type="Proteomes" id="UP000515159">
    <property type="component" value="Chromosome 18"/>
</dbReference>
<dbReference type="InterPro" id="IPR019002">
    <property type="entry name" value="Ribosome_biogenesis_Nop16"/>
</dbReference>
<feature type="compositionally biased region" description="Basic residues" evidence="5">
    <location>
        <begin position="53"/>
        <end position="64"/>
    </location>
</feature>